<comment type="caution">
    <text evidence="2">The sequence shown here is derived from an EMBL/GenBank/DDBJ whole genome shotgun (WGS) entry which is preliminary data.</text>
</comment>
<organism evidence="2 3">
    <name type="scientific">Scyliorhinus torazame</name>
    <name type="common">Cloudy catshark</name>
    <name type="synonym">Catulus torazame</name>
    <dbReference type="NCBI Taxonomy" id="75743"/>
    <lineage>
        <taxon>Eukaryota</taxon>
        <taxon>Metazoa</taxon>
        <taxon>Chordata</taxon>
        <taxon>Craniata</taxon>
        <taxon>Vertebrata</taxon>
        <taxon>Chondrichthyes</taxon>
        <taxon>Elasmobranchii</taxon>
        <taxon>Galeomorphii</taxon>
        <taxon>Galeoidea</taxon>
        <taxon>Carcharhiniformes</taxon>
        <taxon>Scyliorhinidae</taxon>
        <taxon>Scyliorhinus</taxon>
    </lineage>
</organism>
<dbReference type="EMBL" id="BFAA01001571">
    <property type="protein sequence ID" value="GCB67454.1"/>
    <property type="molecule type" value="Genomic_DNA"/>
</dbReference>
<protein>
    <submittedName>
        <fullName evidence="2">Uncharacterized protein</fullName>
    </submittedName>
</protein>
<name>A0A401P2U4_SCYTO</name>
<evidence type="ECO:0000313" key="2">
    <source>
        <dbReference type="EMBL" id="GCB67454.1"/>
    </source>
</evidence>
<accession>A0A401P2U4</accession>
<sequence>MQTRAEIQGPDSAWEAAARALRQSEISAMIKRGREKGNGRESEAAMMLSSALMKKRESIGGIFIQILGSATGQSGGHQQRGKEEVRRPDD</sequence>
<keyword evidence="3" id="KW-1185">Reference proteome</keyword>
<proteinExistence type="predicted"/>
<feature type="compositionally biased region" description="Basic and acidic residues" evidence="1">
    <location>
        <begin position="80"/>
        <end position="90"/>
    </location>
</feature>
<feature type="region of interest" description="Disordered" evidence="1">
    <location>
        <begin position="69"/>
        <end position="90"/>
    </location>
</feature>
<evidence type="ECO:0000313" key="3">
    <source>
        <dbReference type="Proteomes" id="UP000288216"/>
    </source>
</evidence>
<dbReference type="Proteomes" id="UP000288216">
    <property type="component" value="Unassembled WGS sequence"/>
</dbReference>
<dbReference type="AlphaFoldDB" id="A0A401P2U4"/>
<evidence type="ECO:0000256" key="1">
    <source>
        <dbReference type="SAM" id="MobiDB-lite"/>
    </source>
</evidence>
<reference evidence="2 3" key="1">
    <citation type="journal article" date="2018" name="Nat. Ecol. Evol.">
        <title>Shark genomes provide insights into elasmobranch evolution and the origin of vertebrates.</title>
        <authorList>
            <person name="Hara Y"/>
            <person name="Yamaguchi K"/>
            <person name="Onimaru K"/>
            <person name="Kadota M"/>
            <person name="Koyanagi M"/>
            <person name="Keeley SD"/>
            <person name="Tatsumi K"/>
            <person name="Tanaka K"/>
            <person name="Motone F"/>
            <person name="Kageyama Y"/>
            <person name="Nozu R"/>
            <person name="Adachi N"/>
            <person name="Nishimura O"/>
            <person name="Nakagawa R"/>
            <person name="Tanegashima C"/>
            <person name="Kiyatake I"/>
            <person name="Matsumoto R"/>
            <person name="Murakumo K"/>
            <person name="Nishida K"/>
            <person name="Terakita A"/>
            <person name="Kuratani S"/>
            <person name="Sato K"/>
            <person name="Hyodo S Kuraku.S."/>
        </authorList>
    </citation>
    <scope>NUCLEOTIDE SEQUENCE [LARGE SCALE GENOMIC DNA]</scope>
</reference>
<gene>
    <name evidence="2" type="ORF">scyTo_0005135</name>
</gene>